<dbReference type="RefSeq" id="WP_128534310.1">
    <property type="nucleotide sequence ID" value="NZ_SBIW01000006.1"/>
</dbReference>
<keyword evidence="3" id="KW-1185">Reference proteome</keyword>
<dbReference type="AlphaFoldDB" id="A0A3S3VDB0"/>
<dbReference type="InterPro" id="IPR000014">
    <property type="entry name" value="PAS"/>
</dbReference>
<dbReference type="PANTHER" id="PTHR43102">
    <property type="entry name" value="SLR1143 PROTEIN"/>
    <property type="match status" value="1"/>
</dbReference>
<dbReference type="Gene3D" id="3.30.450.20">
    <property type="entry name" value="PAS domain"/>
    <property type="match status" value="1"/>
</dbReference>
<dbReference type="SUPFAM" id="SSF55781">
    <property type="entry name" value="GAF domain-like"/>
    <property type="match status" value="1"/>
</dbReference>
<dbReference type="SUPFAM" id="SSF55785">
    <property type="entry name" value="PYP-like sensor domain (PAS domain)"/>
    <property type="match status" value="1"/>
</dbReference>
<dbReference type="SMART" id="SM00065">
    <property type="entry name" value="GAF"/>
    <property type="match status" value="1"/>
</dbReference>
<dbReference type="Pfam" id="PF01590">
    <property type="entry name" value="GAF"/>
    <property type="match status" value="1"/>
</dbReference>
<sequence>MNYTEHQRLNAVNRFKNLDAGITKDMNELVDLVAEICKAPVALVTLLDADTQWFKAAKGTDVVCTPRGVSFCNNTIKQNDLIIIPDILADEYHCTNPLATGEPYVRFYAGAPLITEDGFAIGSLCVIDMKPRDLNGAQQKAMLTLAKQIVNLMEFNWSVRVLEEQHKKEQVNTKARKESELKLKAIFDSSKDTHILVGRNYEVMAFNRSAAIFTRSHYEHKLTNGDSILKYTEPAILGQFKKYFNIALAGRSIKREWMLMPGTALECWKVTTFVPVRGNDGEVIGVSLNSTDITHRKRQEAYINLQNEALQRIAIMQSHELRRPVASLLGIMDLMKMENIYFNYFEMMELTVNELDEKIRGIVKDSEDTLHGRHLSIVA</sequence>
<protein>
    <submittedName>
        <fullName evidence="2">GAF domain-containing protein</fullName>
    </submittedName>
</protein>
<reference evidence="2 3" key="1">
    <citation type="submission" date="2019-01" db="EMBL/GenBank/DDBJ databases">
        <title>Mucilaginibacter antarcticum sp. nov., isolated from antarctic soil.</title>
        <authorList>
            <person name="Yan Y.-Q."/>
            <person name="Du Z.-J."/>
        </authorList>
    </citation>
    <scope>NUCLEOTIDE SEQUENCE [LARGE SCALE GENOMIC DNA]</scope>
    <source>
        <strain evidence="2 3">F01003</strain>
    </source>
</reference>
<dbReference type="InterPro" id="IPR003018">
    <property type="entry name" value="GAF"/>
</dbReference>
<evidence type="ECO:0000313" key="2">
    <source>
        <dbReference type="EMBL" id="RWY50891.1"/>
    </source>
</evidence>
<dbReference type="NCBIfam" id="TIGR00229">
    <property type="entry name" value="sensory_box"/>
    <property type="match status" value="1"/>
</dbReference>
<evidence type="ECO:0000313" key="3">
    <source>
        <dbReference type="Proteomes" id="UP000286701"/>
    </source>
</evidence>
<dbReference type="InterPro" id="IPR035965">
    <property type="entry name" value="PAS-like_dom_sf"/>
</dbReference>
<gene>
    <name evidence="2" type="ORF">EPL05_12515</name>
</gene>
<comment type="caution">
    <text evidence="2">The sequence shown here is derived from an EMBL/GenBank/DDBJ whole genome shotgun (WGS) entry which is preliminary data.</text>
</comment>
<dbReference type="InterPro" id="IPR029016">
    <property type="entry name" value="GAF-like_dom_sf"/>
</dbReference>
<dbReference type="EMBL" id="SBIW01000006">
    <property type="protein sequence ID" value="RWY50891.1"/>
    <property type="molecule type" value="Genomic_DNA"/>
</dbReference>
<organism evidence="2 3">
    <name type="scientific">Mucilaginibacter gilvus</name>
    <dbReference type="NCBI Taxonomy" id="2305909"/>
    <lineage>
        <taxon>Bacteria</taxon>
        <taxon>Pseudomonadati</taxon>
        <taxon>Bacteroidota</taxon>
        <taxon>Sphingobacteriia</taxon>
        <taxon>Sphingobacteriales</taxon>
        <taxon>Sphingobacteriaceae</taxon>
        <taxon>Mucilaginibacter</taxon>
    </lineage>
</organism>
<dbReference type="Proteomes" id="UP000286701">
    <property type="component" value="Unassembled WGS sequence"/>
</dbReference>
<feature type="domain" description="GAF" evidence="1">
    <location>
        <begin position="21"/>
        <end position="163"/>
    </location>
</feature>
<accession>A0A3S3VDB0</accession>
<dbReference type="Gene3D" id="3.30.450.40">
    <property type="match status" value="1"/>
</dbReference>
<proteinExistence type="predicted"/>
<evidence type="ECO:0000259" key="1">
    <source>
        <dbReference type="SMART" id="SM00065"/>
    </source>
</evidence>
<name>A0A3S3VDB0_9SPHI</name>
<dbReference type="OrthoDB" id="741455at2"/>
<dbReference type="PANTHER" id="PTHR43102:SF2">
    <property type="entry name" value="GAF DOMAIN-CONTAINING PROTEIN"/>
    <property type="match status" value="1"/>
</dbReference>